<name>A0A7R9F3P4_9NEOP</name>
<protein>
    <submittedName>
        <fullName evidence="2">Uncharacterized protein</fullName>
    </submittedName>
</protein>
<proteinExistence type="predicted"/>
<dbReference type="InterPro" id="IPR039283">
    <property type="entry name" value="MOSPD1/3"/>
</dbReference>
<dbReference type="PANTHER" id="PTHR34441:SF1">
    <property type="entry name" value="MOTILE SPERM DOMAIN-CONTAINING 1"/>
    <property type="match status" value="1"/>
</dbReference>
<evidence type="ECO:0000313" key="2">
    <source>
        <dbReference type="EMBL" id="CAD7446165.1"/>
    </source>
</evidence>
<evidence type="ECO:0000256" key="1">
    <source>
        <dbReference type="SAM" id="Phobius"/>
    </source>
</evidence>
<sequence>MGKTINQGAIDVIGKQDVSATLLPGKPTGSLSETEVFQHLPARVDYPESGVRIQHQFGMVRDYRHTRIQTPNHIVVVAAVVCIVALLLPTQGDEDSRFPSYLYLTSHLKLIFAYVLEKLYEHTCSCEHDCFERSRTVVARAVDDGHVQL</sequence>
<accession>A0A7R9F3P4</accession>
<dbReference type="EMBL" id="OD567801">
    <property type="protein sequence ID" value="CAD7446165.1"/>
    <property type="molecule type" value="Genomic_DNA"/>
</dbReference>
<organism evidence="2">
    <name type="scientific">Timema bartmani</name>
    <dbReference type="NCBI Taxonomy" id="61472"/>
    <lineage>
        <taxon>Eukaryota</taxon>
        <taxon>Metazoa</taxon>
        <taxon>Ecdysozoa</taxon>
        <taxon>Arthropoda</taxon>
        <taxon>Hexapoda</taxon>
        <taxon>Insecta</taxon>
        <taxon>Pterygota</taxon>
        <taxon>Neoptera</taxon>
        <taxon>Polyneoptera</taxon>
        <taxon>Phasmatodea</taxon>
        <taxon>Timematodea</taxon>
        <taxon>Timematoidea</taxon>
        <taxon>Timematidae</taxon>
        <taxon>Timema</taxon>
    </lineage>
</organism>
<keyword evidence="1" id="KW-0812">Transmembrane</keyword>
<reference evidence="2" key="1">
    <citation type="submission" date="2020-11" db="EMBL/GenBank/DDBJ databases">
        <authorList>
            <person name="Tran Van P."/>
        </authorList>
    </citation>
    <scope>NUCLEOTIDE SEQUENCE</scope>
</reference>
<gene>
    <name evidence="2" type="ORF">TBIB3V08_LOCUS8500</name>
</gene>
<dbReference type="AlphaFoldDB" id="A0A7R9F3P4"/>
<keyword evidence="1" id="KW-1133">Transmembrane helix</keyword>
<keyword evidence="1" id="KW-0472">Membrane</keyword>
<feature type="transmembrane region" description="Helical" evidence="1">
    <location>
        <begin position="74"/>
        <end position="92"/>
    </location>
</feature>
<dbReference type="GO" id="GO:0005737">
    <property type="term" value="C:cytoplasm"/>
    <property type="evidence" value="ECO:0007669"/>
    <property type="project" value="TreeGrafter"/>
</dbReference>
<dbReference type="PANTHER" id="PTHR34441">
    <property type="entry name" value="MOTILE SPERM DOMAIN-CONTAINING PROTEIN 1"/>
    <property type="match status" value="1"/>
</dbReference>